<accession>A0A0D9AL77</accession>
<dbReference type="Pfam" id="PF21842">
    <property type="entry name" value="DUF6901"/>
    <property type="match status" value="1"/>
</dbReference>
<dbReference type="Proteomes" id="UP000032487">
    <property type="component" value="Unassembled WGS sequence"/>
</dbReference>
<dbReference type="RefSeq" id="WP_045162651.1">
    <property type="nucleotide sequence ID" value="NZ_JYHV01000021.1"/>
</dbReference>
<sequence>MAIDYRIVLDDEHEFSYRIELDRVYDHEAASQAPKWTRLDHQQCNNCPLSRDSFSHCPAAVDLHRVIEDFQGLPAVKKAQVRVRTPEREYNKLVGLEEGLRALLGVIMATSACPVLGRLKPMAHQHLPFASNQEFVLRAVSLYLARQYFNLREGRHADWELRGLVRSFQQLQLVNQAFWQRIHDTCHGDSNLKAFLTFFSMATSLTYSLETQLKKIRPLVMSAGEGPEMA</sequence>
<dbReference type="PATRIC" id="fig|316.101.peg.2202"/>
<evidence type="ECO:0000313" key="2">
    <source>
        <dbReference type="Proteomes" id="UP000032487"/>
    </source>
</evidence>
<dbReference type="EMBL" id="JYHV01000021">
    <property type="protein sequence ID" value="KJH81492.1"/>
    <property type="molecule type" value="Genomic_DNA"/>
</dbReference>
<dbReference type="AlphaFoldDB" id="A0A0D9AL77"/>
<protein>
    <submittedName>
        <fullName evidence="1">Uncharacterized protein</fullName>
    </submittedName>
</protein>
<proteinExistence type="predicted"/>
<organism evidence="1 2">
    <name type="scientific">Stutzerimonas stutzeri</name>
    <name type="common">Pseudomonas stutzeri</name>
    <dbReference type="NCBI Taxonomy" id="316"/>
    <lineage>
        <taxon>Bacteria</taxon>
        <taxon>Pseudomonadati</taxon>
        <taxon>Pseudomonadota</taxon>
        <taxon>Gammaproteobacteria</taxon>
        <taxon>Pseudomonadales</taxon>
        <taxon>Pseudomonadaceae</taxon>
        <taxon>Stutzerimonas</taxon>
    </lineage>
</organism>
<dbReference type="OrthoDB" id="9813686at2"/>
<dbReference type="InterPro" id="IPR054196">
    <property type="entry name" value="DUF6901"/>
</dbReference>
<comment type="caution">
    <text evidence="1">The sequence shown here is derived from an EMBL/GenBank/DDBJ whole genome shotgun (WGS) entry which is preliminary data.</text>
</comment>
<reference evidence="1 2" key="1">
    <citation type="submission" date="2015-02" db="EMBL/GenBank/DDBJ databases">
        <title>Draft genome sequence of Pseudomonas stutzeri NT0128 isolated from wheat (Triticum turgidum) rhizosphere.</title>
        <authorList>
            <person name="Tovi N."/>
            <person name="Frenk S."/>
            <person name="Hadar Y."/>
            <person name="Minz D."/>
        </authorList>
    </citation>
    <scope>NUCLEOTIDE SEQUENCE [LARGE SCALE GENOMIC DNA]</scope>
    <source>
        <strain evidence="1 2">NT0128</strain>
    </source>
</reference>
<evidence type="ECO:0000313" key="1">
    <source>
        <dbReference type="EMBL" id="KJH81492.1"/>
    </source>
</evidence>
<gene>
    <name evidence="1" type="ORF">UF78_13120</name>
</gene>
<name>A0A0D9AL77_STUST</name>